<dbReference type="GeneID" id="79948943"/>
<dbReference type="PANTHER" id="PTHR11835:SF34">
    <property type="entry name" value="ISOCITRATE DEHYDROGENASE [NAD] SUBUNIT ALPHA, MITOCHONDRIAL"/>
    <property type="match status" value="1"/>
</dbReference>
<dbReference type="RefSeq" id="WP_278099855.1">
    <property type="nucleotide sequence ID" value="NZ_CP091092.1"/>
</dbReference>
<dbReference type="InterPro" id="IPR024084">
    <property type="entry name" value="IsoPropMal-DH-like_dom"/>
</dbReference>
<dbReference type="InterPro" id="IPR019818">
    <property type="entry name" value="IsoCit/isopropylmalate_DH_CS"/>
</dbReference>
<dbReference type="SUPFAM" id="SSF53659">
    <property type="entry name" value="Isocitrate/Isopropylmalate dehydrogenase-like"/>
    <property type="match status" value="1"/>
</dbReference>
<gene>
    <name evidence="4" type="ORF">L1994_01070</name>
</gene>
<dbReference type="GO" id="GO:0006099">
    <property type="term" value="P:tricarboxylic acid cycle"/>
    <property type="evidence" value="ECO:0007669"/>
    <property type="project" value="TreeGrafter"/>
</dbReference>
<proteinExistence type="inferred from homology"/>
<dbReference type="SMART" id="SM01329">
    <property type="entry name" value="Iso_dh"/>
    <property type="match status" value="1"/>
</dbReference>
<evidence type="ECO:0000256" key="1">
    <source>
        <dbReference type="ARBA" id="ARBA00007769"/>
    </source>
</evidence>
<dbReference type="EMBL" id="CP091092">
    <property type="protein sequence ID" value="WFN37017.1"/>
    <property type="molecule type" value="Genomic_DNA"/>
</dbReference>
<dbReference type="Pfam" id="PF00180">
    <property type="entry name" value="Iso_dh"/>
    <property type="match status" value="1"/>
</dbReference>
<dbReference type="Proteomes" id="UP001218895">
    <property type="component" value="Chromosome"/>
</dbReference>
<evidence type="ECO:0000256" key="2">
    <source>
        <dbReference type="ARBA" id="ARBA00023002"/>
    </source>
</evidence>
<organism evidence="4 5">
    <name type="scientific">Methanomicrobium antiquum</name>
    <dbReference type="NCBI Taxonomy" id="487686"/>
    <lineage>
        <taxon>Archaea</taxon>
        <taxon>Methanobacteriati</taxon>
        <taxon>Methanobacteriota</taxon>
        <taxon>Stenosarchaea group</taxon>
        <taxon>Methanomicrobia</taxon>
        <taxon>Methanomicrobiales</taxon>
        <taxon>Methanomicrobiaceae</taxon>
        <taxon>Methanomicrobium</taxon>
    </lineage>
</organism>
<dbReference type="GO" id="GO:0004449">
    <property type="term" value="F:isocitrate dehydrogenase (NAD+) activity"/>
    <property type="evidence" value="ECO:0007669"/>
    <property type="project" value="TreeGrafter"/>
</dbReference>
<dbReference type="GO" id="GO:0051287">
    <property type="term" value="F:NAD binding"/>
    <property type="evidence" value="ECO:0007669"/>
    <property type="project" value="InterPro"/>
</dbReference>
<dbReference type="GO" id="GO:0000287">
    <property type="term" value="F:magnesium ion binding"/>
    <property type="evidence" value="ECO:0007669"/>
    <property type="project" value="InterPro"/>
</dbReference>
<keyword evidence="2" id="KW-0560">Oxidoreductase</keyword>
<dbReference type="Gene3D" id="3.40.718.10">
    <property type="entry name" value="Isopropylmalate Dehydrogenase"/>
    <property type="match status" value="1"/>
</dbReference>
<dbReference type="PANTHER" id="PTHR11835">
    <property type="entry name" value="DECARBOXYLATING DEHYDROGENASES-ISOCITRATE, ISOPROPYLMALATE, TARTRATE"/>
    <property type="match status" value="1"/>
</dbReference>
<accession>A0AAF0JMD0</accession>
<reference evidence="4" key="1">
    <citation type="submission" date="2022-01" db="EMBL/GenBank/DDBJ databases">
        <title>Complete genome of Methanomicrobium antiquum DSM 21220.</title>
        <authorList>
            <person name="Chen S.-C."/>
            <person name="You Y.-T."/>
            <person name="Zhou Y.-Z."/>
            <person name="Lai M.-C."/>
        </authorList>
    </citation>
    <scope>NUCLEOTIDE SEQUENCE</scope>
    <source>
        <strain evidence="4">DSM 21220</strain>
    </source>
</reference>
<name>A0AAF0JMD0_9EURY</name>
<protein>
    <submittedName>
        <fullName evidence="4">Isocitrate/isopropylmalate dehydrogenase family protein</fullName>
    </submittedName>
</protein>
<dbReference type="KEGG" id="manq:L1994_01070"/>
<evidence type="ECO:0000313" key="4">
    <source>
        <dbReference type="EMBL" id="WFN37017.1"/>
    </source>
</evidence>
<dbReference type="GO" id="GO:0006102">
    <property type="term" value="P:isocitrate metabolic process"/>
    <property type="evidence" value="ECO:0007669"/>
    <property type="project" value="TreeGrafter"/>
</dbReference>
<feature type="domain" description="Isopropylmalate dehydrogenase-like" evidence="3">
    <location>
        <begin position="2"/>
        <end position="319"/>
    </location>
</feature>
<comment type="similarity">
    <text evidence="1">Belongs to the isocitrate and isopropylmalate dehydrogenases family.</text>
</comment>
<evidence type="ECO:0000313" key="5">
    <source>
        <dbReference type="Proteomes" id="UP001218895"/>
    </source>
</evidence>
<keyword evidence="5" id="KW-1185">Reference proteome</keyword>
<dbReference type="PROSITE" id="PS00470">
    <property type="entry name" value="IDH_IMDH"/>
    <property type="match status" value="1"/>
</dbReference>
<sequence length="329" mass="35647">MKIAVCEGDGIGHEVIPPAKEVLKHFLPDADYFDVFVGYDKWKETGESSSDSDIALFKSSDAILFGAITTPPVPEYKSVILRIRQELDLYANLRPVKGSIFGQDFDIMIVRENTEGLYSGIEEIGEERSTTLRVITKHGSERIAKMACTLSIERGHKMPLVIGNKANVLKSDVLFRDSCIKTAGLMGVKTKPMFIDALTFDVLMHPLSYDVIVTTNLFGDILSDACGYLTGGLGMLPSANIGEKNAFFEPVHGSAPDIAGQGIANPSAAIRSAAMMLDYFGMKKEAGIVEDAVIKVISSGVKTPDLGGKNSTKEAGEKILEYIKKIDST</sequence>
<dbReference type="AlphaFoldDB" id="A0AAF0JMD0"/>
<evidence type="ECO:0000259" key="3">
    <source>
        <dbReference type="SMART" id="SM01329"/>
    </source>
</evidence>